<dbReference type="OMA" id="NDGAYWA"/>
<organism evidence="1 2">
    <name type="scientific">Globisporangium ultimum (strain ATCC 200006 / CBS 805.95 / DAOM BR144)</name>
    <name type="common">Pythium ultimum</name>
    <dbReference type="NCBI Taxonomy" id="431595"/>
    <lineage>
        <taxon>Eukaryota</taxon>
        <taxon>Sar</taxon>
        <taxon>Stramenopiles</taxon>
        <taxon>Oomycota</taxon>
        <taxon>Peronosporomycetes</taxon>
        <taxon>Pythiales</taxon>
        <taxon>Pythiaceae</taxon>
        <taxon>Globisporangium</taxon>
    </lineage>
</organism>
<reference evidence="1" key="3">
    <citation type="submission" date="2015-02" db="UniProtKB">
        <authorList>
            <consortium name="EnsemblProtists"/>
        </authorList>
    </citation>
    <scope>IDENTIFICATION</scope>
    <source>
        <strain evidence="1">DAOM BR144</strain>
    </source>
</reference>
<proteinExistence type="predicted"/>
<dbReference type="EMBL" id="GL376567">
    <property type="status" value="NOT_ANNOTATED_CDS"/>
    <property type="molecule type" value="Genomic_DNA"/>
</dbReference>
<dbReference type="eggNOG" id="ENOG502RGS3">
    <property type="taxonomic scope" value="Eukaryota"/>
</dbReference>
<reference evidence="2" key="2">
    <citation type="submission" date="2010-04" db="EMBL/GenBank/DDBJ databases">
        <authorList>
            <person name="Buell R."/>
            <person name="Hamilton J."/>
            <person name="Hostetler J."/>
        </authorList>
    </citation>
    <scope>NUCLEOTIDE SEQUENCE [LARGE SCALE GENOMIC DNA]</scope>
    <source>
        <strain evidence="2">DAOM:BR144</strain>
    </source>
</reference>
<protein>
    <submittedName>
        <fullName evidence="1">Uncharacterized protein</fullName>
    </submittedName>
</protein>
<evidence type="ECO:0000313" key="1">
    <source>
        <dbReference type="EnsemblProtists" id="PYU1_T004266"/>
    </source>
</evidence>
<keyword evidence="2" id="KW-1185">Reference proteome</keyword>
<dbReference type="HOGENOM" id="CLU_2745609_0_0_1"/>
<dbReference type="EnsemblProtists" id="PYU1_T004266">
    <property type="protein sequence ID" value="PYU1_T004266"/>
    <property type="gene ID" value="PYU1_G004256"/>
</dbReference>
<evidence type="ECO:0000313" key="2">
    <source>
        <dbReference type="Proteomes" id="UP000019132"/>
    </source>
</evidence>
<dbReference type="Proteomes" id="UP000019132">
    <property type="component" value="Unassembled WGS sequence"/>
</dbReference>
<sequence>MASSIETAAQFLDELKEIVIKAFMTAPQIDGHHGARVPVDFTTASKSTRRKVMRQQDDGNYWATVPQLPVPTSCA</sequence>
<accession>K3WH25</accession>
<dbReference type="VEuPathDB" id="FungiDB:PYU1_G004256"/>
<reference evidence="2" key="1">
    <citation type="journal article" date="2010" name="Genome Biol.">
        <title>Genome sequence of the necrotrophic plant pathogen Pythium ultimum reveals original pathogenicity mechanisms and effector repertoire.</title>
        <authorList>
            <person name="Levesque C.A."/>
            <person name="Brouwer H."/>
            <person name="Cano L."/>
            <person name="Hamilton J.P."/>
            <person name="Holt C."/>
            <person name="Huitema E."/>
            <person name="Raffaele S."/>
            <person name="Robideau G.P."/>
            <person name="Thines M."/>
            <person name="Win J."/>
            <person name="Zerillo M.M."/>
            <person name="Beakes G.W."/>
            <person name="Boore J.L."/>
            <person name="Busam D."/>
            <person name="Dumas B."/>
            <person name="Ferriera S."/>
            <person name="Fuerstenberg S.I."/>
            <person name="Gachon C.M."/>
            <person name="Gaulin E."/>
            <person name="Govers F."/>
            <person name="Grenville-Briggs L."/>
            <person name="Horner N."/>
            <person name="Hostetler J."/>
            <person name="Jiang R.H."/>
            <person name="Johnson J."/>
            <person name="Krajaejun T."/>
            <person name="Lin H."/>
            <person name="Meijer H.J."/>
            <person name="Moore B."/>
            <person name="Morris P."/>
            <person name="Phuntmart V."/>
            <person name="Puiu D."/>
            <person name="Shetty J."/>
            <person name="Stajich J.E."/>
            <person name="Tripathy S."/>
            <person name="Wawra S."/>
            <person name="van West P."/>
            <person name="Whitty B.R."/>
            <person name="Coutinho P.M."/>
            <person name="Henrissat B."/>
            <person name="Martin F."/>
            <person name="Thomas P.D."/>
            <person name="Tyler B.M."/>
            <person name="De Vries R.P."/>
            <person name="Kamoun S."/>
            <person name="Yandell M."/>
            <person name="Tisserat N."/>
            <person name="Buell C.R."/>
        </authorList>
    </citation>
    <scope>NUCLEOTIDE SEQUENCE</scope>
    <source>
        <strain evidence="2">DAOM:BR144</strain>
    </source>
</reference>
<name>K3WH25_GLOUD</name>
<dbReference type="AlphaFoldDB" id="K3WH25"/>
<dbReference type="InParanoid" id="K3WH25"/>